<dbReference type="Pfam" id="PF17867">
    <property type="entry name" value="AAA_lid_7"/>
    <property type="match status" value="2"/>
</dbReference>
<dbReference type="InterPro" id="IPR036465">
    <property type="entry name" value="vWFA_dom_sf"/>
</dbReference>
<evidence type="ECO:0000256" key="5">
    <source>
        <dbReference type="ARBA" id="ARBA00022741"/>
    </source>
</evidence>
<comment type="subcellular location">
    <subcellularLocation>
        <location evidence="1">Nucleus</location>
        <location evidence="1">Nucleolus</location>
    </subcellularLocation>
    <subcellularLocation>
        <location evidence="2">Nucleus</location>
        <location evidence="2">Nucleoplasm</location>
    </subcellularLocation>
</comment>
<dbReference type="GO" id="GO:0016887">
    <property type="term" value="F:ATP hydrolysis activity"/>
    <property type="evidence" value="ECO:0007669"/>
    <property type="project" value="InterPro"/>
</dbReference>
<dbReference type="GO" id="GO:0005654">
    <property type="term" value="C:nucleoplasm"/>
    <property type="evidence" value="ECO:0007669"/>
    <property type="project" value="UniProtKB-SubCell"/>
</dbReference>
<feature type="compositionally biased region" description="Basic and acidic residues" evidence="9">
    <location>
        <begin position="5345"/>
        <end position="5376"/>
    </location>
</feature>
<dbReference type="GO" id="GO:0005524">
    <property type="term" value="F:ATP binding"/>
    <property type="evidence" value="ECO:0007669"/>
    <property type="project" value="UniProtKB-KW"/>
</dbReference>
<sequence length="5902" mass="691813">MKGGFDELVAKTKILIREIKDRENEIRSAVKSDEYKYDSDLSDILVELERNVSVNSNVGHAVKEDLIQSLKIIALYSEISDIVLKSFPELIFDIVGNINLADNIDSKYEKLYGLKYNKNKNICNYLFLITTLIELPYFYNYFATYWLEEESRSKELNLLLKNVLKLIENKESSSKEEILHNSKCLMTTILLWEKISPIRNYLKRSELLFEIMEKFVFDINKFENNTIKYLFVRLYSNLLELNENGRLRLYQEHGLIRYSIQVQIGKFVKLKDDNEGNLLDIYLQYFIFKKPVFDSFDLLLSKGLCFNNTSYYDLESCGSNSILKIYNNRVVDEITRIVISNILTCNSLIFLENISNGLQVYYSVLDYIKQKYFDKYHNFNIIRLYLDNTTDSKSLLGNWVVGDKPGEFKWEHGILSLCLIRGDWLLIENIQDVPKDVIVKLNEISEVISRNIFICKNNFGVFSETINDNYFEIIDINKRIKIHPNFRIFSSCITTKNDYYNDNSRYELCKDILFSVSNNEYVNNDVIRLLNMNKWSYCIIPTPTMNELTKGIELYYSNLSIVKDSLLNSFRHILNVMNDSESYFGINYNKYLNTRKPSCKDFFKGCTSISRVLFENSNFVNDNNNSQGNYLSEKNRMKVSFLFGSVLLDHVSLNSYRNKLQTEISIYFGINRKESEYCINNNKFSVHFSGNEDISSKSNNTINIVNKELNIDIDVTLNNKNDKISNVKDKTKFSYYTFTTVHSRIIYKMINSIYNKENILLVGDTGTGKTTIIQQLHYMLFGNNTNKKEVGFNLKNDDYCELMVYNFNDQTESSDIIGSYKPINMYREVKPLYDDYVLLLEKSNISKRKNENILNYLLLLLKEKKWSNFINSLIKICDKVISGLDEILKNDNSDINLINNNNNCNERNSHKKRTVNSIEDKWTLKLYWKEFKHKCQIKLSDERIIASESNNKHHFEFVNGILLKSIKEGHWLIFDEINLASIDILQRLIPILSRGDENIINFNYSSDLEIIDNNNNSNNSNKDIHIMNEGDNDYFLIPEKGNERLKIHPRFRLFSCMNPPSLPIECNINKSKSGDSNDTLLLNTKTTSGKKELPQLIRSLYTEYFVDELLEKKDLEDIVYNSLRDVLLTNKINVSLLVDIYLELKRLGNSNEITIGIEGNGHGVPNYSLRTFTNCLNYIRELLVLQNNWRKNQSKIKIIETTNNEKEIKSGDSIIQNNILRMDILEIMYNGIMMSFATPLTNESHRKVDAITKRMLNISHFKNIKSNDEKLDNYILFSAPKALNNQVLNEKYLLINSYIVSIGNDNRNFRLSDNINNDYILTPYVLNNMNMILRILSGSRNAILIEGETSTGKTSLIKYISELTNHKFVRINNHEHTDIEEYFGRYIPNIQGELEFVEGPLINSIRNGYWLVLDELNLAPSEVLESLNRLLDGNRELYIPETGEVIKAHNDFQLFATQNPAGGIYGGRKLLSQAFRNRFIEIYFDEIPYKELETIISKRCRIPNSYSQLMVKVYTELRRHRSSSQMFSGDYGFITVRDMLRWGNRLMCINNNVLDKNSLVITGFYVIGERVREQSEKLKLAQILLNICKPTDIKDADEIINYSTLFIDNYVNNTRENELNKEESIGTGNKKKRRKEDNIFRSESNKKISLNELINNNSDYILTDSFKRMVTLVNDCIVYDEPVLLVGSTGCGKTSIFQLLSTLYNKQLYIVNCHQQIEASDMLGSLRPIRSKMLRLNQELNNFTIELNNMSNIDIGIKNETFERVSNVIKAINGNSKENNCKSYLETFDGEINKLMSYLVTLDTNNDENIKSSELRILINKMKDEIKAYIDNVDNNKGLFEWQDGPIIKAMKSGNYVLLDEINLCDDSVIERLNSLLEDNKAGGGLNESSHKRIIHLTEKEDTIIKSHRDFRIFATMNPSGDYGKRELSPALRNRFNEIFVPSLSIYKLRYDIKRLVIKRTAKLVENVKNKELVEKLSECLIMFSILYENDIKRDSILEVSKDRFKDEDYYFKPLIDNKVNIYINLSNYYENSEISEFTIRDILSWCDFINNNYENILDYYKKIRTQIENYINIGNIDYNLILEVLIISELIIQGANMLIIDGICGDLSNHQDECPNTCNTTSIYLEYNMRLINVILILLAYPNLNDNKIRNLVQNLLINRFVKKNGLNWMRSGETVSVNGIENNTSYNGLLLINNESNTIELGPFYVKRNTININNDNKLNFTFESETTLRNMSSIIRSMSILKPILLQGSPGIGKTAIILTLSKIVGVNLHRINMSEQTDFSDLFGCEVPISRTNGDKDSENKNKLINWMDGILLYAMKNGDWVILDELNLATQQILEGLNSIMDHRRNIYIPEIGQTIICHENFRIFATQNPVKTGNSGRKGLPQSFLNRFVKINVNRLSVDDYYIICNHLFGNNSYLTKVIINLCIEITREIQSLSNNRVFNDNTCWEWNLRDLIRLFRFIQLNISTRIENRATSENRDNSETLIVNILYNSFESVYLSRIRNKQDYSEINNLILDRLSNYLNIERKKDEKILNSIEDNILMLNKDKTFLDYLKDNIVSCQYYDSNNSKNDVIFNNNEGDNSVLMDINIMPLKEKKCIYTITEGIILGENLILTCNNNNDMELMVKYIKLISKNLFEDIKVNVVNILFSLDANDLIGNYQQYDNTVILNEINELVLSLKMLENNDINVSLMNRLKMKKLQSKIIENNVEYNGNYYDYVNKYINMFDSAENKSIIKEIRNRLKVLTEISDINIDNKNKDKTGPNFQYIYSTIINSIKKGEWLIINNINNCSSALLDRLNSLLEDKENDLFIIESGTPEYIKRNRRFRLFLINNNSIHNNYISNALVNRCIEIFVDFEFQKNNKYDGETQMVLKENGNYRFKSYLRTYLDYTLCKLVDNFNCKICINKVLNHIIYECKCYNRFLMDYIRYKSKINNSNTNNKLLEIIMLVGILLYGMNNYINQIIHLSSNINENECTCINKMIFSLLKDETENNNTYNEHVIDIIDKKTLFIGWMNNILLNSIIIGITNKSDEHIIKKSLIGLFEQYGLFENKGGKLFRFYLDLFDIIYNDYGKIKLMSDAGDFLFCLDYNSNDNNLISEIYKDKNIIKYDHIKENYYILILLLMESNKYKTNDVINMILNINSIFSLYMKEFLNERNIEENIIFLSTIELIDDNDSIYNIYLKSLIGTISSVYGIEYDGDFILLDSDIIDILKNIPIIDNYDEEYNKLLYLIYKLSLNPLILINVSDLLEKMIKNSNIFIYSLNRKDCIDENKSQESFEYSLKRYFNSIINTDSFNIVSPNNIEKELYNKLIYYSNYFNVDYIKRVVISILKIILTGIKDNNVKLFEKYLNILELIELLIYNVLVLNEDTKDKTTPKIMLDIFRKLINKSVYIDTINILLLKLKDIGYDKINDLKMITDSDEKMVKIIPKNCTYIKTIYDPNNYVGDGIIINYNNLVLQEKTVNNKEIINTIYCFLNKGVKINDVLRYFTHIRLCNLEFFDYVYDTNINSHNKWDKVLDQANSLNSDISEIKDSSRSIFNDKTNLDINIDYYLHIKYVIYVIDKLIVRVDKEDSDKSQYYNKLIYYVNYMYELYINCRTNGNLSDSYLFILSEAVNIISVYDSFELYKKYISYNNNNETVIMDRINTNQANITYYYLLNIRTKYSYMEDLIKLSKEMLDKRILLKNIKENIILEDKEMNVDGNHDNSIKNEFLIKLLIKYDNNNSLLTLFLNNIYNKFVNIKFRDVNKINKEYSNMHYLLDNQLIELGDDEINITLKSDAFVILRIQLYNIFDYLHYIKNIQTDYGKTAENIVNRIVNTLYKKLYVEGNKLEDDLDLNLIDNIGNIKNSLIKNNESNSVNGLFLDYFDYIIQILKNKMLFNVNENTIQLSNILLKTCIVNLNLPTYYYYRNLLYIDENGVYEVYNKKIKNGQEHIQNEVNWHKCNYYHHHDDYKNDIGSNTDYNCNNVDEIHVIRNKKEVNELNKGVGDIFYIKETVREILQLLLDNELIKQLSNKIVLNSSDMSIPEAKMIMIRLYEDMVILIQNIIYKNYSKFFDGHIKYLYNDIVNPIIFLLNSLVYSTYVYMKYSIENNILKKSVFDNVIDNNINIDFNRYDNNDNLSKLSLALNSYELNNYFGFIRYNNNGNDNNPIKLWNLIMDIGEYILEYNNEFMQKYDQYNKLFEYNNKNDGKDSNSNVTEVFENVSESLIYRNDNIERFIRDNNILEEFDTINKILKDNESNKKYYNIRYICMRLLDVIILKFTCKNEYMEYLLYNKYYNNNHIGMDIWKFVLFYLNKQVNNSSDLNNNHMRIHMEDDYYHHILNNSEYIKLSESVNIRLLINKTKLIDKLDEITNNVNNLLLEYCDQPLLILIKDIVDKVLEINVNQLNINDLICYLDILLQRLIKWNEYIKEGVNININIDNRVLSEYIEYIKNVIYEVRKLQINSWLNILCKIYKKYNYKSCFSFGDILILISKITNYNDFNYVMIYNTLVEYLKYSTVGEFPVRLLFIKYLYELIKQDNNDDKIKKLCNVLKTITCIYDIVYKKILIRNTIEIKNLVKEIKDIIKLSLWDMKDYIKIKKNIISIQRQLKKLLNNYDGKLTTTVNELLDNNRGDLAYLYPKLSDYVKEDNHINYIIKELSDDDSNKNKMYKQRSYLTLIDTAIHNGISSLKSIHSLNELYYNNLEHYLSIIKCHYDSCNNITLIISECFIILDKIKENEEKNHYNIQSINNSLINYKKLLSIGNTFLHKLIESNYRYNINKAEMYNIHNYIFTGANHVVKNSDVYIKMDKLIMKKAYIVEYVDSLLVMYNKLKEVNVLLLNNEINIGDKMLEIEKVNILVNKLKNLLFIFSNYDYIIFDCDFLDDILVLDDEFNGYVSSVVFEIKNKVLNTKLYELDTIEHYKDGNLINELRLFVSGKGDVNEVDYYYCGDLTENMGESYNSILKRIFAEKIGDKMISRIRITLNGDRIKERLENYELSIKDEYDQLLILSKDTLNYIKAIYLLLENNFFNICEKKEEEETNDDNLGTRENIDWKGGCGFGDKSKEENDVKNKDISNELDDDTLLEGLSNDKKENEDDIDVDKDNNNAVDTELNFDSKHEDYNENDDNDEEKEGDDIDRVFDDIDLKNENSKIEDADKNQSSDSDSDEESGEKNDNIETKEKNKMNDGERDMIPNTEDKDTGNNEENIENKNQENEINNKDNSSDINEMNNSDTENVFEYEASNINFQEEGECDDENTLNENNGEMPNDFEIDDEEEEEEEEEEEFDQTQGEDWKDDDECYSNEPSEGSHSGDEIDNIDDLKQEESEENNMERYKCSNSSSMKDEIEGEKGENGVCDNNDTRIDDDTEKEERIETDGNKEGKTNEKEGKGIGDNNEINEEFSIGEDNKSKSDDVENEEKSEEGMTDYNPLLPNEDKRSNIFEKIKEILLESSDNECNRNIDENDRTYKLDGNAKLNDENNDDIVTTSMLNENECGQNEDNVDLDSEQGHMKEEEEEVVDEAEYVKKDQHELDVKDEDNNCRMSELKNKKDRSGEYDHIKRKIRGDKIEKSEIEDDNLSFKGNDLLHDSSDIYQNPQAVNESHSMMEPNLDDENNGIEEKDQLFEKSTKDYINIWNDIQNEISPMVNVLTNQLRIILEPTIRGKMEGSYKTGKKLSMKKVIGYIASEYRKDRIWLRRSKPSKREFNILMCIDNSHSMSITKNEYMALQSLFMIIQSLQKVEAGNFGVCSFTGNNIKQLISMTNQISNKDAVNLLKYINFEEESKDSHQNSIPNVLRYSTDLLYSYCDNSESKVYHQLIIIITDGRFNKNKVNSCINYSIQKKCIPVLIIIDNNDNNTSSIFDMKSVTKDDDGNMTVKPYLDNFPFQYYSIIQDYKKLPNILCELIKQWFELSVYCSL</sequence>
<dbReference type="GO" id="GO:0030687">
    <property type="term" value="C:preribosome, large subunit precursor"/>
    <property type="evidence" value="ECO:0007669"/>
    <property type="project" value="TreeGrafter"/>
</dbReference>
<dbReference type="Proteomes" id="UP001311799">
    <property type="component" value="Unassembled WGS sequence"/>
</dbReference>
<evidence type="ECO:0000256" key="4">
    <source>
        <dbReference type="ARBA" id="ARBA00017143"/>
    </source>
</evidence>
<protein>
    <recommendedName>
        <fullName evidence="4">Midasin</fullName>
    </recommendedName>
</protein>
<evidence type="ECO:0000259" key="10">
    <source>
        <dbReference type="PROSITE" id="PS50234"/>
    </source>
</evidence>
<organism evidence="11 12">
    <name type="scientific">Cryptosporidium xiaoi</name>
    <dbReference type="NCBI Taxonomy" id="659607"/>
    <lineage>
        <taxon>Eukaryota</taxon>
        <taxon>Sar</taxon>
        <taxon>Alveolata</taxon>
        <taxon>Apicomplexa</taxon>
        <taxon>Conoidasida</taxon>
        <taxon>Coccidia</taxon>
        <taxon>Eucoccidiorida</taxon>
        <taxon>Eimeriorina</taxon>
        <taxon>Cryptosporidiidae</taxon>
        <taxon>Cryptosporidium</taxon>
    </lineage>
</organism>
<dbReference type="InterPro" id="IPR002035">
    <property type="entry name" value="VWF_A"/>
</dbReference>
<feature type="region of interest" description="Disordered" evidence="9">
    <location>
        <begin position="5043"/>
        <end position="5420"/>
    </location>
</feature>
<evidence type="ECO:0000256" key="6">
    <source>
        <dbReference type="ARBA" id="ARBA00022840"/>
    </source>
</evidence>
<dbReference type="Gene3D" id="3.40.50.410">
    <property type="entry name" value="von Willebrand factor, type A domain"/>
    <property type="match status" value="1"/>
</dbReference>
<dbReference type="InterPro" id="IPR003593">
    <property type="entry name" value="AAA+_ATPase"/>
</dbReference>
<dbReference type="SUPFAM" id="SSF53300">
    <property type="entry name" value="vWA-like"/>
    <property type="match status" value="1"/>
</dbReference>
<dbReference type="CDD" id="cd00009">
    <property type="entry name" value="AAA"/>
    <property type="match status" value="1"/>
</dbReference>
<dbReference type="PANTHER" id="PTHR48103:SF2">
    <property type="entry name" value="MIDASIN"/>
    <property type="match status" value="1"/>
</dbReference>
<evidence type="ECO:0000256" key="3">
    <source>
        <dbReference type="ARBA" id="ARBA00007188"/>
    </source>
</evidence>
<feature type="compositionally biased region" description="Basic and acidic residues" evidence="9">
    <location>
        <begin position="5305"/>
        <end position="5321"/>
    </location>
</feature>
<accession>A0AAV9XT73</accession>
<keyword evidence="12" id="KW-1185">Reference proteome</keyword>
<dbReference type="InterPro" id="IPR027417">
    <property type="entry name" value="P-loop_NTPase"/>
</dbReference>
<proteinExistence type="inferred from homology"/>
<evidence type="ECO:0000313" key="12">
    <source>
        <dbReference type="Proteomes" id="UP001311799"/>
    </source>
</evidence>
<evidence type="ECO:0000256" key="7">
    <source>
        <dbReference type="ARBA" id="ARBA00023186"/>
    </source>
</evidence>
<feature type="compositionally biased region" description="Basic and acidic residues" evidence="9">
    <location>
        <begin position="5328"/>
        <end position="5338"/>
    </location>
</feature>
<dbReference type="GO" id="GO:0000027">
    <property type="term" value="P:ribosomal large subunit assembly"/>
    <property type="evidence" value="ECO:0007669"/>
    <property type="project" value="InterPro"/>
</dbReference>
<dbReference type="SUPFAM" id="SSF52540">
    <property type="entry name" value="P-loop containing nucleoside triphosphate hydrolases"/>
    <property type="match status" value="5"/>
</dbReference>
<dbReference type="Pfam" id="PF17865">
    <property type="entry name" value="AAA_lid_5"/>
    <property type="match status" value="1"/>
</dbReference>
<feature type="domain" description="VWFA" evidence="10">
    <location>
        <begin position="5691"/>
        <end position="5889"/>
    </location>
</feature>
<feature type="compositionally biased region" description="Acidic residues" evidence="9">
    <location>
        <begin position="5254"/>
        <end position="5273"/>
    </location>
</feature>
<evidence type="ECO:0000256" key="8">
    <source>
        <dbReference type="ARBA" id="ARBA00023242"/>
    </source>
</evidence>
<feature type="compositionally biased region" description="Basic and acidic residues" evidence="9">
    <location>
        <begin position="5048"/>
        <end position="5062"/>
    </location>
</feature>
<dbReference type="PIRSF" id="PIRSF010340">
    <property type="entry name" value="Midasin"/>
    <property type="match status" value="1"/>
</dbReference>
<comment type="similarity">
    <text evidence="3">Belongs to the midasin family.</text>
</comment>
<evidence type="ECO:0000313" key="11">
    <source>
        <dbReference type="EMBL" id="KAK6587902.1"/>
    </source>
</evidence>
<evidence type="ECO:0000256" key="2">
    <source>
        <dbReference type="ARBA" id="ARBA00004642"/>
    </source>
</evidence>
<dbReference type="PROSITE" id="PS50234">
    <property type="entry name" value="VWFA"/>
    <property type="match status" value="1"/>
</dbReference>
<dbReference type="InterPro" id="IPR041190">
    <property type="entry name" value="Midasin_AAA_lid_5"/>
</dbReference>
<dbReference type="PROSITE" id="PS00675">
    <property type="entry name" value="SIGMA54_INTERACT_1"/>
    <property type="match status" value="1"/>
</dbReference>
<feature type="compositionally biased region" description="Basic and acidic residues" evidence="9">
    <location>
        <begin position="5123"/>
        <end position="5146"/>
    </location>
</feature>
<name>A0AAV9XT73_9CRYT</name>
<dbReference type="FunFam" id="3.40.50.300:FF:000142">
    <property type="entry name" value="Midasin"/>
    <property type="match status" value="2"/>
</dbReference>
<dbReference type="GO" id="GO:0000055">
    <property type="term" value="P:ribosomal large subunit export from nucleus"/>
    <property type="evidence" value="ECO:0007669"/>
    <property type="project" value="TreeGrafter"/>
</dbReference>
<comment type="caution">
    <text evidence="11">The sequence shown here is derived from an EMBL/GenBank/DDBJ whole genome shotgun (WGS) entry which is preliminary data.</text>
</comment>
<dbReference type="Gene3D" id="3.40.50.300">
    <property type="entry name" value="P-loop containing nucleotide triphosphate hydrolases"/>
    <property type="match status" value="6"/>
</dbReference>
<keyword evidence="8" id="KW-0539">Nucleus</keyword>
<feature type="compositionally biased region" description="Polar residues" evidence="9">
    <location>
        <begin position="5210"/>
        <end position="5221"/>
    </location>
</feature>
<dbReference type="EMBL" id="JAWDEY010000036">
    <property type="protein sequence ID" value="KAK6587902.1"/>
    <property type="molecule type" value="Genomic_DNA"/>
</dbReference>
<feature type="compositionally biased region" description="Basic and acidic residues" evidence="9">
    <location>
        <begin position="5157"/>
        <end position="5209"/>
    </location>
</feature>
<keyword evidence="6" id="KW-0067">ATP-binding</keyword>
<feature type="compositionally biased region" description="Acidic residues" evidence="9">
    <location>
        <begin position="5235"/>
        <end position="5244"/>
    </location>
</feature>
<dbReference type="GO" id="GO:0005730">
    <property type="term" value="C:nucleolus"/>
    <property type="evidence" value="ECO:0007669"/>
    <property type="project" value="UniProtKB-SubCell"/>
</dbReference>
<feature type="compositionally biased region" description="Acidic residues" evidence="9">
    <location>
        <begin position="5109"/>
        <end position="5122"/>
    </location>
</feature>
<dbReference type="InterPro" id="IPR011704">
    <property type="entry name" value="ATPase_dyneun-rel_AAA"/>
</dbReference>
<dbReference type="Pfam" id="PF07728">
    <property type="entry name" value="AAA_5"/>
    <property type="match status" value="4"/>
</dbReference>
<evidence type="ECO:0000256" key="1">
    <source>
        <dbReference type="ARBA" id="ARBA00004604"/>
    </source>
</evidence>
<keyword evidence="5" id="KW-0547">Nucleotide-binding</keyword>
<reference evidence="11 12" key="1">
    <citation type="submission" date="2023-10" db="EMBL/GenBank/DDBJ databases">
        <title>Comparative genomics analysis reveals potential genetic determinants of host preference in Cryptosporidium xiaoi.</title>
        <authorList>
            <person name="Xiao L."/>
            <person name="Li J."/>
        </authorList>
    </citation>
    <scope>NUCLEOTIDE SEQUENCE [LARGE SCALE GENOMIC DNA]</scope>
    <source>
        <strain evidence="11 12">52996</strain>
    </source>
</reference>
<evidence type="ECO:0000256" key="9">
    <source>
        <dbReference type="SAM" id="MobiDB-lite"/>
    </source>
</evidence>
<dbReference type="SMART" id="SM00382">
    <property type="entry name" value="AAA"/>
    <property type="match status" value="4"/>
</dbReference>
<keyword evidence="7" id="KW-0143">Chaperone</keyword>
<dbReference type="InterPro" id="IPR012099">
    <property type="entry name" value="Midasin"/>
</dbReference>
<dbReference type="InterPro" id="IPR025662">
    <property type="entry name" value="Sigma_54_int_dom_ATP-bd_1"/>
</dbReference>
<dbReference type="InterPro" id="IPR040848">
    <property type="entry name" value="AAA_lid_7"/>
</dbReference>
<feature type="compositionally biased region" description="Acidic residues" evidence="9">
    <location>
        <begin position="5400"/>
        <end position="5410"/>
    </location>
</feature>
<gene>
    <name evidence="11" type="ORF">RS030_81186</name>
</gene>
<dbReference type="PANTHER" id="PTHR48103">
    <property type="entry name" value="MIDASIN-RELATED"/>
    <property type="match status" value="1"/>
</dbReference>